<keyword evidence="3" id="KW-1185">Reference proteome</keyword>
<organism evidence="2 3">
    <name type="scientific">Psychrobacter proteolyticus</name>
    <dbReference type="NCBI Taxonomy" id="147825"/>
    <lineage>
        <taxon>Bacteria</taxon>
        <taxon>Pseudomonadati</taxon>
        <taxon>Pseudomonadota</taxon>
        <taxon>Gammaproteobacteria</taxon>
        <taxon>Moraxellales</taxon>
        <taxon>Moraxellaceae</taxon>
        <taxon>Psychrobacter</taxon>
    </lineage>
</organism>
<dbReference type="RefSeq" id="WP_347163180.1">
    <property type="nucleotide sequence ID" value="NZ_JBDLOB010000004.1"/>
</dbReference>
<reference evidence="2 3" key="1">
    <citation type="submission" date="2024-05" db="EMBL/GenBank/DDBJ databases">
        <title>Genome sequencing of Marine Estuary Bacteria, Pseudoalteromonas distincta strain FA, Psychrobacter proteolyticus strain EA, and Shewanella baltica strain CA.</title>
        <authorList>
            <person name="Dieffenbach S.A."/>
            <person name="Maclea K.S."/>
        </authorList>
    </citation>
    <scope>NUCLEOTIDE SEQUENCE [LARGE SCALE GENOMIC DNA]</scope>
    <source>
        <strain evidence="2 3">EA</strain>
    </source>
</reference>
<dbReference type="EMBL" id="JBDLOB010000004">
    <property type="protein sequence ID" value="MEN8626070.1"/>
    <property type="molecule type" value="Genomic_DNA"/>
</dbReference>
<comment type="caution">
    <text evidence="2">The sequence shown here is derived from an EMBL/GenBank/DDBJ whole genome shotgun (WGS) entry which is preliminary data.</text>
</comment>
<sequence>MDDLQTMTSSTMPNQNASKVNKTSPPATEKLDLVGLLKWFENSCGFNEVAYTPGTEESKRQQAFNAFEESFMGKRYQENGDYTPYVKPDYRQNLPALLTNVIKDISVVQDDEGIHYYVNFNNATYRGYDLSRLELFNRPESDYVYKSLYFKNSNFMELKPIFKTTRDDLDISRGGEFDSNSRSVMCYLGL</sequence>
<evidence type="ECO:0000313" key="3">
    <source>
        <dbReference type="Proteomes" id="UP001414441"/>
    </source>
</evidence>
<evidence type="ECO:0000256" key="1">
    <source>
        <dbReference type="SAM" id="MobiDB-lite"/>
    </source>
</evidence>
<name>A0ABV0D5Y2_9GAMM</name>
<gene>
    <name evidence="2" type="ORF">ABFV72_08600</name>
</gene>
<feature type="region of interest" description="Disordered" evidence="1">
    <location>
        <begin position="1"/>
        <end position="26"/>
    </location>
</feature>
<accession>A0ABV0D5Y2</accession>
<proteinExistence type="predicted"/>
<dbReference type="Proteomes" id="UP001414441">
    <property type="component" value="Unassembled WGS sequence"/>
</dbReference>
<protein>
    <submittedName>
        <fullName evidence="2">Uncharacterized protein</fullName>
    </submittedName>
</protein>
<evidence type="ECO:0000313" key="2">
    <source>
        <dbReference type="EMBL" id="MEN8626070.1"/>
    </source>
</evidence>